<dbReference type="Pfam" id="PF20150">
    <property type="entry name" value="2EXR"/>
    <property type="match status" value="1"/>
</dbReference>
<keyword evidence="3" id="KW-1185">Reference proteome</keyword>
<name>A0AAX6MZH3_9PEZI</name>
<dbReference type="AlphaFoldDB" id="A0AAX6MZH3"/>
<evidence type="ECO:0000259" key="1">
    <source>
        <dbReference type="Pfam" id="PF20150"/>
    </source>
</evidence>
<sequence>MSEEVNPSTFFKFFDLPIELRHSVWELAIPEDVPEICIPWPLEERPAHWHHNHVDHVRSTNYLQPFLVDTCFPTIMHVCQESRYLAISRLRFRYSLIAGCPVPFREFRPDLDIVYITLCRPPTDINAIPRWGKYPPGTQRVALDLHTIKDGSFLWILFSDPTLDLRTVFCILPASGAILDTAVRFRPPARRCRIREVERPSNGSENNIIYVDRGYDRRMTGMGRYLEEVRDTISTEFAEVLEIQEVPEPYLRRWNDAEVRFDVELVARTFEEYRGGRWVPSSEHSVGFDFQSIIFPASWQALDTARTYTVSELESWAPLRNPETFRVNDIQQNEVPFK</sequence>
<evidence type="ECO:0000313" key="2">
    <source>
        <dbReference type="EMBL" id="KAK6957916.1"/>
    </source>
</evidence>
<dbReference type="EMBL" id="JBANMG010000001">
    <property type="protein sequence ID" value="KAK6957916.1"/>
    <property type="molecule type" value="Genomic_DNA"/>
</dbReference>
<dbReference type="InterPro" id="IPR045518">
    <property type="entry name" value="2EXR"/>
</dbReference>
<comment type="caution">
    <text evidence="2">The sequence shown here is derived from an EMBL/GenBank/DDBJ whole genome shotgun (WGS) entry which is preliminary data.</text>
</comment>
<proteinExistence type="predicted"/>
<accession>A0AAX6MZH3</accession>
<organism evidence="2 3">
    <name type="scientific">Daldinia eschscholtzii</name>
    <dbReference type="NCBI Taxonomy" id="292717"/>
    <lineage>
        <taxon>Eukaryota</taxon>
        <taxon>Fungi</taxon>
        <taxon>Dikarya</taxon>
        <taxon>Ascomycota</taxon>
        <taxon>Pezizomycotina</taxon>
        <taxon>Sordariomycetes</taxon>
        <taxon>Xylariomycetidae</taxon>
        <taxon>Xylariales</taxon>
        <taxon>Hypoxylaceae</taxon>
        <taxon>Daldinia</taxon>
    </lineage>
</organism>
<evidence type="ECO:0000313" key="3">
    <source>
        <dbReference type="Proteomes" id="UP001369815"/>
    </source>
</evidence>
<feature type="domain" description="2EXR" evidence="1">
    <location>
        <begin position="10"/>
        <end position="114"/>
    </location>
</feature>
<gene>
    <name evidence="2" type="ORF">Daesc_000706</name>
</gene>
<protein>
    <recommendedName>
        <fullName evidence="1">2EXR domain-containing protein</fullName>
    </recommendedName>
</protein>
<dbReference type="Proteomes" id="UP001369815">
    <property type="component" value="Unassembled WGS sequence"/>
</dbReference>
<reference evidence="2 3" key="1">
    <citation type="journal article" date="2024" name="Front Chem Biol">
        <title>Unveiling the potential of Daldinia eschscholtzii MFLUCC 19-0629 through bioactivity and bioinformatics studies for enhanced sustainable agriculture production.</title>
        <authorList>
            <person name="Brooks S."/>
            <person name="Weaver J.A."/>
            <person name="Klomchit A."/>
            <person name="Alharthi S.A."/>
            <person name="Onlamun T."/>
            <person name="Nurani R."/>
            <person name="Vong T.K."/>
            <person name="Alberti F."/>
            <person name="Greco C."/>
        </authorList>
    </citation>
    <scope>NUCLEOTIDE SEQUENCE [LARGE SCALE GENOMIC DNA]</scope>
    <source>
        <strain evidence="2">MFLUCC 19-0629</strain>
    </source>
</reference>